<dbReference type="PROSITE" id="PS51464">
    <property type="entry name" value="SIS"/>
    <property type="match status" value="1"/>
</dbReference>
<dbReference type="EMBL" id="AAYY01000018">
    <property type="protein sequence ID" value="EDP41600.1"/>
    <property type="molecule type" value="Genomic_DNA"/>
</dbReference>
<dbReference type="OrthoDB" id="1872003at2759"/>
<gene>
    <name evidence="2" type="ORF">MGL_3981</name>
</gene>
<dbReference type="SUPFAM" id="SSF53697">
    <property type="entry name" value="SIS domain"/>
    <property type="match status" value="1"/>
</dbReference>
<dbReference type="RefSeq" id="XP_001728814.1">
    <property type="nucleotide sequence ID" value="XM_001728762.1"/>
</dbReference>
<dbReference type="Pfam" id="PF01380">
    <property type="entry name" value="SIS"/>
    <property type="match status" value="1"/>
</dbReference>
<dbReference type="STRING" id="425265.A8QC85"/>
<dbReference type="InParanoid" id="A8QC85"/>
<dbReference type="OMA" id="MTANEHA"/>
<dbReference type="GO" id="GO:0097367">
    <property type="term" value="F:carbohydrate derivative binding"/>
    <property type="evidence" value="ECO:0007669"/>
    <property type="project" value="InterPro"/>
</dbReference>
<organism evidence="2 3">
    <name type="scientific">Malassezia globosa (strain ATCC MYA-4612 / CBS 7966)</name>
    <name type="common">Dandruff-associated fungus</name>
    <dbReference type="NCBI Taxonomy" id="425265"/>
    <lineage>
        <taxon>Eukaryota</taxon>
        <taxon>Fungi</taxon>
        <taxon>Dikarya</taxon>
        <taxon>Basidiomycota</taxon>
        <taxon>Ustilaginomycotina</taxon>
        <taxon>Malasseziomycetes</taxon>
        <taxon>Malasseziales</taxon>
        <taxon>Malasseziaceae</taxon>
        <taxon>Malassezia</taxon>
    </lineage>
</organism>
<dbReference type="CDD" id="cd05014">
    <property type="entry name" value="SIS_Kpsf"/>
    <property type="match status" value="1"/>
</dbReference>
<dbReference type="GO" id="GO:1901135">
    <property type="term" value="P:carbohydrate derivative metabolic process"/>
    <property type="evidence" value="ECO:0007669"/>
    <property type="project" value="InterPro"/>
</dbReference>
<keyword evidence="3" id="KW-1185">Reference proteome</keyword>
<evidence type="ECO:0000313" key="2">
    <source>
        <dbReference type="EMBL" id="EDP41600.1"/>
    </source>
</evidence>
<comment type="caution">
    <text evidence="2">The sequence shown here is derived from an EMBL/GenBank/DDBJ whole genome shotgun (WGS) entry which is preliminary data.</text>
</comment>
<dbReference type="InterPro" id="IPR046348">
    <property type="entry name" value="SIS_dom_sf"/>
</dbReference>
<name>A8QC85_MALGO</name>
<proteinExistence type="predicted"/>
<dbReference type="PANTHER" id="PTHR38418">
    <property type="entry name" value="SUGAR ISOMERASE, KPSF/GUTQ (AFU_ORTHOLOGUE AFUA_6G08860)"/>
    <property type="match status" value="1"/>
</dbReference>
<evidence type="ECO:0000313" key="3">
    <source>
        <dbReference type="Proteomes" id="UP000008837"/>
    </source>
</evidence>
<feature type="domain" description="SIS" evidence="1">
    <location>
        <begin position="55"/>
        <end position="222"/>
    </location>
</feature>
<dbReference type="GeneID" id="5853120"/>
<protein>
    <recommendedName>
        <fullName evidence="1">SIS domain-containing protein</fullName>
    </recommendedName>
</protein>
<dbReference type="PANTHER" id="PTHR38418:SF2">
    <property type="entry name" value="SUGAR ISOMERASE, KPSF_GUTQ (AFU_ORTHOLOGUE AFUA_6G08860)"/>
    <property type="match status" value="1"/>
</dbReference>
<dbReference type="InterPro" id="IPR001347">
    <property type="entry name" value="SIS_dom"/>
</dbReference>
<evidence type="ECO:0000259" key="1">
    <source>
        <dbReference type="PROSITE" id="PS51464"/>
    </source>
</evidence>
<accession>A8QC85</accession>
<dbReference type="Proteomes" id="UP000008837">
    <property type="component" value="Unassembled WGS sequence"/>
</dbReference>
<dbReference type="Gene3D" id="3.40.50.10490">
    <property type="entry name" value="Glucose-6-phosphate isomerase like protein, domain 1"/>
    <property type="match status" value="1"/>
</dbReference>
<sequence>MERHDDHERNDANLSVKVTNASLDTARSVLLREAQALHKLAEKLQQNDQAMRFAIELVLGRSSTLASGKIVTVGVGKSGFVAQKLAATLTALGTQAVFLHPIEALHGDIGILQAECDTVLALSYSGESLEVLALMQLPQVQRCAKIVMTANEHAQLVRLADAWLDCGCHDPMLKGTDVVLQGGFHTSSIEGWPEIPVPTTSAISMMAIGDAFCVALSHAKGVQRQTFHANHPGGNLGKVLLNMQ</sequence>
<dbReference type="AlphaFoldDB" id="A8QC85"/>
<dbReference type="InterPro" id="IPR035474">
    <property type="entry name" value="SIS_Kpsf"/>
</dbReference>
<reference evidence="2 3" key="1">
    <citation type="journal article" date="2007" name="Proc. Natl. Acad. Sci. U.S.A.">
        <title>Dandruff-associated Malassezia genomes reveal convergent and divergent virulence traits shared with plant and human fungal pathogens.</title>
        <authorList>
            <person name="Xu J."/>
            <person name="Saunders C.W."/>
            <person name="Hu P."/>
            <person name="Grant R.A."/>
            <person name="Boekhout T."/>
            <person name="Kuramae E.E."/>
            <person name="Kronstad J.W."/>
            <person name="Deangelis Y.M."/>
            <person name="Reeder N.L."/>
            <person name="Johnstone K.R."/>
            <person name="Leland M."/>
            <person name="Fieno A.M."/>
            <person name="Begley W.M."/>
            <person name="Sun Y."/>
            <person name="Lacey M.P."/>
            <person name="Chaudhary T."/>
            <person name="Keough T."/>
            <person name="Chu L."/>
            <person name="Sears R."/>
            <person name="Yuan B."/>
            <person name="Dawson T.L.Jr."/>
        </authorList>
    </citation>
    <scope>NUCLEOTIDE SEQUENCE [LARGE SCALE GENOMIC DNA]</scope>
    <source>
        <strain evidence="3">ATCC MYA-4612 / CBS 7966</strain>
    </source>
</reference>
<dbReference type="KEGG" id="mgl:MGL_3981"/>
<dbReference type="VEuPathDB" id="FungiDB:MGL_3981"/>